<dbReference type="EMBL" id="BAAAQR010000007">
    <property type="protein sequence ID" value="GAA2147683.1"/>
    <property type="molecule type" value="Genomic_DNA"/>
</dbReference>
<dbReference type="Proteomes" id="UP001501771">
    <property type="component" value="Unassembled WGS sequence"/>
</dbReference>
<evidence type="ECO:0000256" key="1">
    <source>
        <dbReference type="SAM" id="Phobius"/>
    </source>
</evidence>
<keyword evidence="3" id="KW-1185">Reference proteome</keyword>
<name>A0ABP5LMH2_9ACTN</name>
<keyword evidence="1" id="KW-1133">Transmembrane helix</keyword>
<feature type="transmembrane region" description="Helical" evidence="1">
    <location>
        <begin position="7"/>
        <end position="26"/>
    </location>
</feature>
<gene>
    <name evidence="2" type="ORF">GCM10009844_25080</name>
</gene>
<evidence type="ECO:0000313" key="3">
    <source>
        <dbReference type="Proteomes" id="UP001501771"/>
    </source>
</evidence>
<keyword evidence="1" id="KW-0472">Membrane</keyword>
<evidence type="ECO:0000313" key="2">
    <source>
        <dbReference type="EMBL" id="GAA2147683.1"/>
    </source>
</evidence>
<reference evidence="3" key="1">
    <citation type="journal article" date="2019" name="Int. J. Syst. Evol. Microbiol.">
        <title>The Global Catalogue of Microorganisms (GCM) 10K type strain sequencing project: providing services to taxonomists for standard genome sequencing and annotation.</title>
        <authorList>
            <consortium name="The Broad Institute Genomics Platform"/>
            <consortium name="The Broad Institute Genome Sequencing Center for Infectious Disease"/>
            <person name="Wu L."/>
            <person name="Ma J."/>
        </authorList>
    </citation>
    <scope>NUCLEOTIDE SEQUENCE [LARGE SCALE GENOMIC DNA]</scope>
    <source>
        <strain evidence="3">JCM 16022</strain>
    </source>
</reference>
<comment type="caution">
    <text evidence="2">The sequence shown here is derived from an EMBL/GenBank/DDBJ whole genome shotgun (WGS) entry which is preliminary data.</text>
</comment>
<sequence length="176" mass="18167">MLGGGIVLAGLAIGIGMFVWTLRGFLETDATIPADGRQHAVSIGTDGDRMLWVHEYDAADCSIVDAATGREVSYSPVTGSFTKSAGSGEWVGDRRFDPGSGDLRVICAPTGGPAQIGPAPEIGSFIGGILATILAPLLLGAVGLVVLIVTGVRFANGAPRRPRNVVRGRRPDNRSG</sequence>
<feature type="transmembrane region" description="Helical" evidence="1">
    <location>
        <begin position="125"/>
        <end position="152"/>
    </location>
</feature>
<evidence type="ECO:0008006" key="4">
    <source>
        <dbReference type="Google" id="ProtNLM"/>
    </source>
</evidence>
<keyword evidence="1" id="KW-0812">Transmembrane</keyword>
<organism evidence="2 3">
    <name type="scientific">Nocardioides koreensis</name>
    <dbReference type="NCBI Taxonomy" id="433651"/>
    <lineage>
        <taxon>Bacteria</taxon>
        <taxon>Bacillati</taxon>
        <taxon>Actinomycetota</taxon>
        <taxon>Actinomycetes</taxon>
        <taxon>Propionibacteriales</taxon>
        <taxon>Nocardioidaceae</taxon>
        <taxon>Nocardioides</taxon>
    </lineage>
</organism>
<proteinExistence type="predicted"/>
<protein>
    <recommendedName>
        <fullName evidence="4">DUF3592 domain-containing protein</fullName>
    </recommendedName>
</protein>
<accession>A0ABP5LMH2</accession>